<dbReference type="PANTHER" id="PTHR42852">
    <property type="entry name" value="THIOL:DISULFIDE INTERCHANGE PROTEIN DSBE"/>
    <property type="match status" value="1"/>
</dbReference>
<dbReference type="GO" id="GO:0016209">
    <property type="term" value="F:antioxidant activity"/>
    <property type="evidence" value="ECO:0007669"/>
    <property type="project" value="InterPro"/>
</dbReference>
<sequence>MKQANNLLGEFLALALCAAILSCSAHGSNDQNPEMNHAKADTVKNYVIIKSWEHQREVLVAEGDSETKADAKIEKWLTSMSSMDRNAGDDRIGVQAPPFQFDGWINSEPLTLEDLKGKVVLVRWFTDTCPFCASSAPALRQLYEEYADQGFALVGVYHPKAGRDDPLDVARVQRVVEARDFKFPVAIDWDWRNGTLKEWWLTGPKRPATSVTFILDKSGVIQFIHPGMEYHEDNGSEQHAMCANDMSRIRAAIESLIAE</sequence>
<evidence type="ECO:0000259" key="2">
    <source>
        <dbReference type="PROSITE" id="PS51352"/>
    </source>
</evidence>
<dbReference type="Gene3D" id="3.40.30.10">
    <property type="entry name" value="Glutaredoxin"/>
    <property type="match status" value="1"/>
</dbReference>
<dbReference type="OrthoDB" id="9815205at2"/>
<dbReference type="CDD" id="cd02966">
    <property type="entry name" value="TlpA_like_family"/>
    <property type="match status" value="1"/>
</dbReference>
<evidence type="ECO:0000256" key="1">
    <source>
        <dbReference type="SAM" id="SignalP"/>
    </source>
</evidence>
<feature type="signal peptide" evidence="1">
    <location>
        <begin position="1"/>
        <end position="27"/>
    </location>
</feature>
<keyword evidence="4" id="KW-1185">Reference proteome</keyword>
<organism evidence="3 4">
    <name type="scientific">Aquiflexum balticum DSM 16537</name>
    <dbReference type="NCBI Taxonomy" id="758820"/>
    <lineage>
        <taxon>Bacteria</taxon>
        <taxon>Pseudomonadati</taxon>
        <taxon>Bacteroidota</taxon>
        <taxon>Cytophagia</taxon>
        <taxon>Cytophagales</taxon>
        <taxon>Cyclobacteriaceae</taxon>
        <taxon>Aquiflexum</taxon>
    </lineage>
</organism>
<feature type="domain" description="Thioredoxin" evidence="2">
    <location>
        <begin position="90"/>
        <end position="258"/>
    </location>
</feature>
<dbReference type="InterPro" id="IPR013766">
    <property type="entry name" value="Thioredoxin_domain"/>
</dbReference>
<dbReference type="PANTHER" id="PTHR42852:SF17">
    <property type="entry name" value="THIOREDOXIN-LIKE PROTEIN HI_1115"/>
    <property type="match status" value="1"/>
</dbReference>
<dbReference type="Proteomes" id="UP000192333">
    <property type="component" value="Chromosome I"/>
</dbReference>
<dbReference type="InterPro" id="IPR050553">
    <property type="entry name" value="Thioredoxin_ResA/DsbE_sf"/>
</dbReference>
<gene>
    <name evidence="3" type="ORF">SAMN00777080_2575</name>
</gene>
<dbReference type="PROSITE" id="PS51257">
    <property type="entry name" value="PROKAR_LIPOPROTEIN"/>
    <property type="match status" value="1"/>
</dbReference>
<dbReference type="SUPFAM" id="SSF52833">
    <property type="entry name" value="Thioredoxin-like"/>
    <property type="match status" value="1"/>
</dbReference>
<dbReference type="EMBL" id="LT838813">
    <property type="protein sequence ID" value="SMD43962.1"/>
    <property type="molecule type" value="Genomic_DNA"/>
</dbReference>
<evidence type="ECO:0000313" key="4">
    <source>
        <dbReference type="Proteomes" id="UP000192333"/>
    </source>
</evidence>
<proteinExistence type="predicted"/>
<dbReference type="AlphaFoldDB" id="A0A1W2H5Q4"/>
<dbReference type="PROSITE" id="PS51352">
    <property type="entry name" value="THIOREDOXIN_2"/>
    <property type="match status" value="1"/>
</dbReference>
<dbReference type="GO" id="GO:0016491">
    <property type="term" value="F:oxidoreductase activity"/>
    <property type="evidence" value="ECO:0007669"/>
    <property type="project" value="InterPro"/>
</dbReference>
<feature type="chain" id="PRO_5012687115" evidence="1">
    <location>
        <begin position="28"/>
        <end position="259"/>
    </location>
</feature>
<name>A0A1W2H5Q4_9BACT</name>
<evidence type="ECO:0000313" key="3">
    <source>
        <dbReference type="EMBL" id="SMD43962.1"/>
    </source>
</evidence>
<reference evidence="4" key="1">
    <citation type="submission" date="2017-04" db="EMBL/GenBank/DDBJ databases">
        <authorList>
            <person name="Varghese N."/>
            <person name="Submissions S."/>
        </authorList>
    </citation>
    <scope>NUCLEOTIDE SEQUENCE [LARGE SCALE GENOMIC DNA]</scope>
    <source>
        <strain evidence="4">DSM 16537</strain>
    </source>
</reference>
<dbReference type="InterPro" id="IPR000866">
    <property type="entry name" value="AhpC/TSA"/>
</dbReference>
<dbReference type="RefSeq" id="WP_084120809.1">
    <property type="nucleotide sequence ID" value="NZ_LT838813.1"/>
</dbReference>
<protein>
    <submittedName>
        <fullName evidence="3">Peroxiredoxin</fullName>
    </submittedName>
</protein>
<dbReference type="Pfam" id="PF00578">
    <property type="entry name" value="AhpC-TSA"/>
    <property type="match status" value="1"/>
</dbReference>
<accession>A0A1W2H5Q4</accession>
<dbReference type="InterPro" id="IPR036249">
    <property type="entry name" value="Thioredoxin-like_sf"/>
</dbReference>
<keyword evidence="1" id="KW-0732">Signal</keyword>